<dbReference type="PANTHER" id="PTHR33164:SF43">
    <property type="entry name" value="HTH-TYPE TRANSCRIPTIONAL REPRESSOR YETL"/>
    <property type="match status" value="1"/>
</dbReference>
<feature type="domain" description="HTH marR-type" evidence="2">
    <location>
        <begin position="14"/>
        <end position="147"/>
    </location>
</feature>
<dbReference type="Gene3D" id="1.10.10.10">
    <property type="entry name" value="Winged helix-like DNA-binding domain superfamily/Winged helix DNA-binding domain"/>
    <property type="match status" value="1"/>
</dbReference>
<dbReference type="InterPro" id="IPR036388">
    <property type="entry name" value="WH-like_DNA-bd_sf"/>
</dbReference>
<feature type="compositionally biased region" description="Basic residues" evidence="1">
    <location>
        <begin position="162"/>
        <end position="174"/>
    </location>
</feature>
<evidence type="ECO:0000313" key="3">
    <source>
        <dbReference type="EMBL" id="MDD0816522.1"/>
    </source>
</evidence>
<dbReference type="SMART" id="SM00347">
    <property type="entry name" value="HTH_MARR"/>
    <property type="match status" value="1"/>
</dbReference>
<protein>
    <submittedName>
        <fullName evidence="3">MarR family transcriptional regulator</fullName>
    </submittedName>
</protein>
<dbReference type="InterPro" id="IPR039422">
    <property type="entry name" value="MarR/SlyA-like"/>
</dbReference>
<dbReference type="InterPro" id="IPR036390">
    <property type="entry name" value="WH_DNA-bd_sf"/>
</dbReference>
<dbReference type="PRINTS" id="PR00598">
    <property type="entry name" value="HTHMARR"/>
</dbReference>
<dbReference type="EMBL" id="JAQSIO010000008">
    <property type="protein sequence ID" value="MDD0816522.1"/>
    <property type="molecule type" value="Genomic_DNA"/>
</dbReference>
<evidence type="ECO:0000256" key="1">
    <source>
        <dbReference type="SAM" id="MobiDB-lite"/>
    </source>
</evidence>
<reference evidence="3 4" key="1">
    <citation type="submission" date="2023-02" db="EMBL/GenBank/DDBJ databases">
        <title>Bacterial whole genome sequence for Curvibacter sp. HBC28.</title>
        <authorList>
            <person name="Le V."/>
            <person name="Ko S.-R."/>
            <person name="Ahn C.-Y."/>
            <person name="Oh H.-M."/>
        </authorList>
    </citation>
    <scope>NUCLEOTIDE SEQUENCE [LARGE SCALE GENOMIC DNA]</scope>
    <source>
        <strain evidence="3 4">HBC28</strain>
    </source>
</reference>
<gene>
    <name evidence="3" type="ORF">PSQ39_17925</name>
</gene>
<comment type="caution">
    <text evidence="3">The sequence shown here is derived from an EMBL/GenBank/DDBJ whole genome shotgun (WGS) entry which is preliminary data.</text>
</comment>
<dbReference type="Proteomes" id="UP001528672">
    <property type="component" value="Unassembled WGS sequence"/>
</dbReference>
<keyword evidence="4" id="KW-1185">Reference proteome</keyword>
<organism evidence="3 4">
    <name type="scientific">Curvibacter microcysteis</name>
    <dbReference type="NCBI Taxonomy" id="3026419"/>
    <lineage>
        <taxon>Bacteria</taxon>
        <taxon>Pseudomonadati</taxon>
        <taxon>Pseudomonadota</taxon>
        <taxon>Betaproteobacteria</taxon>
        <taxon>Burkholderiales</taxon>
        <taxon>Comamonadaceae</taxon>
        <taxon>Curvibacter</taxon>
    </lineage>
</organism>
<sequence>MHSTSRLAAPTAIDDLLLFRLSVLLATGGAPVIRLCEGRHGITRREWRVLSLLGRHADLSPSQLAEHAHLDRARTSRTIGTLVDKQLLQRLPRPGDRRQATLQLTDAGQALVAEIFPRVRDINHQLLAALSAEQVSLLDGLLDALQAQADGLPPAADLPKADRHRGKGRLPRTD</sequence>
<dbReference type="Pfam" id="PF12802">
    <property type="entry name" value="MarR_2"/>
    <property type="match status" value="1"/>
</dbReference>
<dbReference type="RefSeq" id="WP_273928362.1">
    <property type="nucleotide sequence ID" value="NZ_JAQSIO010000008.1"/>
</dbReference>
<dbReference type="SUPFAM" id="SSF46785">
    <property type="entry name" value="Winged helix' DNA-binding domain"/>
    <property type="match status" value="1"/>
</dbReference>
<accession>A0ABT5MIW8</accession>
<evidence type="ECO:0000313" key="4">
    <source>
        <dbReference type="Proteomes" id="UP001528672"/>
    </source>
</evidence>
<proteinExistence type="predicted"/>
<dbReference type="PROSITE" id="PS50995">
    <property type="entry name" value="HTH_MARR_2"/>
    <property type="match status" value="1"/>
</dbReference>
<dbReference type="InterPro" id="IPR000835">
    <property type="entry name" value="HTH_MarR-typ"/>
</dbReference>
<dbReference type="PANTHER" id="PTHR33164">
    <property type="entry name" value="TRANSCRIPTIONAL REGULATOR, MARR FAMILY"/>
    <property type="match status" value="1"/>
</dbReference>
<evidence type="ECO:0000259" key="2">
    <source>
        <dbReference type="PROSITE" id="PS50995"/>
    </source>
</evidence>
<feature type="region of interest" description="Disordered" evidence="1">
    <location>
        <begin position="151"/>
        <end position="174"/>
    </location>
</feature>
<name>A0ABT5MIW8_9BURK</name>